<accession>A0A6G9YZ71</accession>
<dbReference type="RefSeq" id="WP_167485963.1">
    <property type="nucleotide sequence ID" value="NZ_CP046173.1"/>
</dbReference>
<organism evidence="1 2">
    <name type="scientific">Nocardia terpenica</name>
    <dbReference type="NCBI Taxonomy" id="455432"/>
    <lineage>
        <taxon>Bacteria</taxon>
        <taxon>Bacillati</taxon>
        <taxon>Actinomycetota</taxon>
        <taxon>Actinomycetes</taxon>
        <taxon>Mycobacteriales</taxon>
        <taxon>Nocardiaceae</taxon>
        <taxon>Nocardia</taxon>
    </lineage>
</organism>
<evidence type="ECO:0000313" key="1">
    <source>
        <dbReference type="EMBL" id="QIS18639.1"/>
    </source>
</evidence>
<dbReference type="GO" id="GO:0016740">
    <property type="term" value="F:transferase activity"/>
    <property type="evidence" value="ECO:0007669"/>
    <property type="project" value="UniProtKB-KW"/>
</dbReference>
<dbReference type="InterPro" id="IPR043519">
    <property type="entry name" value="NT_sf"/>
</dbReference>
<dbReference type="EMBL" id="CP046173">
    <property type="protein sequence ID" value="QIS18639.1"/>
    <property type="molecule type" value="Genomic_DNA"/>
</dbReference>
<protein>
    <submittedName>
        <fullName evidence="1">Nucleotidyltransferase domain-containing protein</fullName>
    </submittedName>
</protein>
<keyword evidence="1" id="KW-0808">Transferase</keyword>
<name>A0A6G9YZ71_9NOCA</name>
<dbReference type="Proteomes" id="UP000500953">
    <property type="component" value="Chromosome"/>
</dbReference>
<evidence type="ECO:0000313" key="2">
    <source>
        <dbReference type="Proteomes" id="UP000500953"/>
    </source>
</evidence>
<sequence length="211" mass="22650">MNGTATATSDLDVTVLLAGSPAPYRESLHHGGRPVELFVQTEETLEFFGAEERVRRRPTTLRLIAQSHILVDRDGSGVRLRDSFARLLADGPDPLTEAEVRAARYRSTDLLDDLLGSSDADERLAIAATLWQATADLLVTGCGRWTGDGKWLHREMVALDRDAGTDHAGGLGRGVRCVGAGDVAPMATAVLRVLDLFGGRLFDGFRVAGPA</sequence>
<reference evidence="1 2" key="1">
    <citation type="journal article" date="2019" name="ACS Chem. Biol.">
        <title>Identification and Mobilization of a Cryptic Antibiotic Biosynthesis Gene Locus from a Human-Pathogenic Nocardia Isolate.</title>
        <authorList>
            <person name="Herisse M."/>
            <person name="Ishida K."/>
            <person name="Porter J.L."/>
            <person name="Howden B."/>
            <person name="Hertweck C."/>
            <person name="Stinear T.P."/>
            <person name="Pidot S.J."/>
        </authorList>
    </citation>
    <scope>NUCLEOTIDE SEQUENCE [LARGE SCALE GENOMIC DNA]</scope>
    <source>
        <strain evidence="1 2">AUSMDU00012715</strain>
    </source>
</reference>
<gene>
    <name evidence="1" type="ORF">F6W96_10400</name>
</gene>
<proteinExistence type="predicted"/>
<dbReference type="Gene3D" id="3.30.460.10">
    <property type="entry name" value="Beta Polymerase, domain 2"/>
    <property type="match status" value="1"/>
</dbReference>
<dbReference type="AlphaFoldDB" id="A0A6G9YZ71"/>